<organism evidence="5 6">
    <name type="scientific">Candidatus Berkelbacteria bacterium Licking1014_96</name>
    <dbReference type="NCBI Taxonomy" id="2017149"/>
    <lineage>
        <taxon>Bacteria</taxon>
        <taxon>Candidatus Berkelbacteria</taxon>
    </lineage>
</organism>
<feature type="transmembrane region" description="Helical" evidence="3">
    <location>
        <begin position="275"/>
        <end position="295"/>
    </location>
</feature>
<reference evidence="5 6" key="1">
    <citation type="submission" date="2017-07" db="EMBL/GenBank/DDBJ databases">
        <title>Mechanisms for carbon and nitrogen cycling indicate functional differentiation within the Candidate Phyla Radiation.</title>
        <authorList>
            <person name="Danczak R.E."/>
            <person name="Johnston M.D."/>
            <person name="Kenah C."/>
            <person name="Slattery M."/>
            <person name="Wrighton K.C."/>
            <person name="Wilkins M.J."/>
        </authorList>
    </citation>
    <scope>NUCLEOTIDE SEQUENCE [LARGE SCALE GENOMIC DNA]</scope>
    <source>
        <strain evidence="5">Licking1014_96</strain>
    </source>
</reference>
<feature type="domain" description="J" evidence="4">
    <location>
        <begin position="4"/>
        <end position="68"/>
    </location>
</feature>
<dbReference type="GO" id="GO:0003677">
    <property type="term" value="F:DNA binding"/>
    <property type="evidence" value="ECO:0007669"/>
    <property type="project" value="UniProtKB-KW"/>
</dbReference>
<dbReference type="PRINTS" id="PR00625">
    <property type="entry name" value="JDOMAIN"/>
</dbReference>
<dbReference type="CDD" id="cd06257">
    <property type="entry name" value="DnaJ"/>
    <property type="match status" value="1"/>
</dbReference>
<keyword evidence="1" id="KW-0143">Chaperone</keyword>
<keyword evidence="5" id="KW-0238">DNA-binding</keyword>
<dbReference type="PROSITE" id="PS00636">
    <property type="entry name" value="DNAJ_1"/>
    <property type="match status" value="1"/>
</dbReference>
<dbReference type="GO" id="GO:0036503">
    <property type="term" value="P:ERAD pathway"/>
    <property type="evidence" value="ECO:0007669"/>
    <property type="project" value="TreeGrafter"/>
</dbReference>
<feature type="transmembrane region" description="Helical" evidence="3">
    <location>
        <begin position="107"/>
        <end position="125"/>
    </location>
</feature>
<feature type="transmembrane region" description="Helical" evidence="3">
    <location>
        <begin position="246"/>
        <end position="268"/>
    </location>
</feature>
<evidence type="ECO:0000256" key="2">
    <source>
        <dbReference type="SAM" id="MobiDB-lite"/>
    </source>
</evidence>
<feature type="transmembrane region" description="Helical" evidence="3">
    <location>
        <begin position="315"/>
        <end position="335"/>
    </location>
</feature>
<dbReference type="GO" id="GO:0051087">
    <property type="term" value="F:protein-folding chaperone binding"/>
    <property type="evidence" value="ECO:0007669"/>
    <property type="project" value="TreeGrafter"/>
</dbReference>
<dbReference type="SUPFAM" id="SSF46565">
    <property type="entry name" value="Chaperone J-domain"/>
    <property type="match status" value="1"/>
</dbReference>
<accession>A0A554LDL2</accession>
<dbReference type="PROSITE" id="PS50076">
    <property type="entry name" value="DNAJ_2"/>
    <property type="match status" value="1"/>
</dbReference>
<evidence type="ECO:0000313" key="6">
    <source>
        <dbReference type="Proteomes" id="UP000318296"/>
    </source>
</evidence>
<evidence type="ECO:0000313" key="5">
    <source>
        <dbReference type="EMBL" id="TSC90947.1"/>
    </source>
</evidence>
<dbReference type="InterPro" id="IPR036869">
    <property type="entry name" value="J_dom_sf"/>
</dbReference>
<dbReference type="InterPro" id="IPR001623">
    <property type="entry name" value="DnaJ_domain"/>
</dbReference>
<evidence type="ECO:0000259" key="4">
    <source>
        <dbReference type="PROSITE" id="PS50076"/>
    </source>
</evidence>
<dbReference type="Pfam" id="PF00226">
    <property type="entry name" value="DnaJ"/>
    <property type="match status" value="1"/>
</dbReference>
<keyword evidence="3" id="KW-0472">Membrane</keyword>
<protein>
    <submittedName>
        <fullName evidence="5">Curved DNA-binding protein</fullName>
    </submittedName>
</protein>
<evidence type="ECO:0000256" key="1">
    <source>
        <dbReference type="ARBA" id="ARBA00023186"/>
    </source>
</evidence>
<dbReference type="InterPro" id="IPR051948">
    <property type="entry name" value="Hsp70_co-chaperone_J-domain"/>
</dbReference>
<dbReference type="AlphaFoldDB" id="A0A554LDL2"/>
<dbReference type="GO" id="GO:0051787">
    <property type="term" value="F:misfolded protein binding"/>
    <property type="evidence" value="ECO:0007669"/>
    <property type="project" value="TreeGrafter"/>
</dbReference>
<feature type="transmembrane region" description="Helical" evidence="3">
    <location>
        <begin position="137"/>
        <end position="156"/>
    </location>
</feature>
<name>A0A554LDL2_9BACT</name>
<comment type="caution">
    <text evidence="5">The sequence shown here is derived from an EMBL/GenBank/DDBJ whole genome shotgun (WGS) entry which is preliminary data.</text>
</comment>
<dbReference type="Proteomes" id="UP000318296">
    <property type="component" value="Unassembled WGS sequence"/>
</dbReference>
<evidence type="ECO:0000256" key="3">
    <source>
        <dbReference type="SAM" id="Phobius"/>
    </source>
</evidence>
<gene>
    <name evidence="5" type="ORF">CEN92_347</name>
</gene>
<keyword evidence="3" id="KW-0812">Transmembrane</keyword>
<dbReference type="EMBL" id="VMGH01000051">
    <property type="protein sequence ID" value="TSC90947.1"/>
    <property type="molecule type" value="Genomic_DNA"/>
</dbReference>
<dbReference type="Gene3D" id="1.10.287.110">
    <property type="entry name" value="DnaJ domain"/>
    <property type="match status" value="1"/>
</dbReference>
<dbReference type="SMART" id="SM00271">
    <property type="entry name" value="DnaJ"/>
    <property type="match status" value="1"/>
</dbReference>
<dbReference type="InterPro" id="IPR018253">
    <property type="entry name" value="DnaJ_domain_CS"/>
</dbReference>
<feature type="region of interest" description="Disordered" evidence="2">
    <location>
        <begin position="71"/>
        <end position="102"/>
    </location>
</feature>
<proteinExistence type="predicted"/>
<feature type="transmembrane region" description="Helical" evidence="3">
    <location>
        <begin position="176"/>
        <end position="194"/>
    </location>
</feature>
<dbReference type="PANTHER" id="PTHR44360">
    <property type="entry name" value="DNAJ HOMOLOG SUBFAMILY B MEMBER 9"/>
    <property type="match status" value="1"/>
</dbReference>
<dbReference type="PANTHER" id="PTHR44360:SF1">
    <property type="entry name" value="DNAJ HOMOLOG SUBFAMILY B MEMBER 9"/>
    <property type="match status" value="1"/>
</dbReference>
<keyword evidence="3" id="KW-1133">Transmembrane helix</keyword>
<sequence>MNNNYYQILGVDENAAEIEIKRAYRRLARQFHPDVTQTEEAESLFKEINRAYDILSDSLKRSDYDQTLHPAAEAERKEAPAPGTEEAYGWQPTAQPKEETGSTASRVSATVVVFLLGASAIEFFLRWLFPENLISSSFFYIYGLILGLAAGLIWGVDNNLDLNAILGPTVWGRLFTFLRSLVFTITLTYFLGLIGAYLDIFLYDKIFFLAPLLGLIGAVIGATIGSTGETPERLSSKEGRFELYCILLRGVEVGLIGAAIGAVLGLILLRFSYPFLILFWGIYFGFTLGMMAGSINPPNLTAYASYISASLKNVVIFLLIMGAIILGLVIGIVFADTFKSVFGIIWESLLKIFNG</sequence>
<feature type="transmembrane region" description="Helical" evidence="3">
    <location>
        <begin position="206"/>
        <end position="226"/>
    </location>
</feature>